<feature type="domain" description="Cathepsin propeptide inhibitor" evidence="7">
    <location>
        <begin position="176"/>
        <end position="236"/>
    </location>
</feature>
<feature type="signal peptide" evidence="5">
    <location>
        <begin position="1"/>
        <end position="20"/>
    </location>
</feature>
<evidence type="ECO:0000313" key="8">
    <source>
        <dbReference type="EMBL" id="CAG9858745.1"/>
    </source>
</evidence>
<name>A0A9N9TIG3_PHYSR</name>
<feature type="chain" id="PRO_5040377836" evidence="5">
    <location>
        <begin position="21"/>
        <end position="487"/>
    </location>
</feature>
<keyword evidence="5" id="KW-0732">Signal</keyword>
<proteinExistence type="inferred from homology"/>
<dbReference type="GO" id="GO:0006508">
    <property type="term" value="P:proteolysis"/>
    <property type="evidence" value="ECO:0007669"/>
    <property type="project" value="UniProtKB-KW"/>
</dbReference>
<evidence type="ECO:0000313" key="9">
    <source>
        <dbReference type="Proteomes" id="UP001153712"/>
    </source>
</evidence>
<comment type="similarity">
    <text evidence="1">Belongs to the peptidase C1 family.</text>
</comment>
<keyword evidence="9" id="KW-1185">Reference proteome</keyword>
<keyword evidence="3" id="KW-0378">Hydrolase</keyword>
<dbReference type="SMART" id="SM00645">
    <property type="entry name" value="Pept_C1"/>
    <property type="match status" value="1"/>
</dbReference>
<dbReference type="PROSITE" id="PS00639">
    <property type="entry name" value="THIOL_PROTEASE_HIS"/>
    <property type="match status" value="1"/>
</dbReference>
<evidence type="ECO:0000256" key="1">
    <source>
        <dbReference type="ARBA" id="ARBA00008455"/>
    </source>
</evidence>
<sequence>MRQATNSVIALALLVVSARAQNYPNFPRPNSFPIVDSSVSLDAGKFFDKTLGEEQQREHHFRGFAAQHKKIEQENFHGDVIGQENFHRGRAGIEQEIFHGGHAGIEQEIFHGGHKTFEQENFHGGHEAVGQENFHDGHEAVEQENFHGGHTPIEQYPAEEKSQSFDDYEQTIEREWNKFMTQYNKVYADDEERRFRREAFIENRARISRLNADYAEGKRNYVHKMNPYGDLLLHEFNVRFCGFNRSRTTPTAKLQRQSAFLPSANVVFPTSVDWREVGAVTSVKNQLLCSGCWAFAAAGALEGHHFRKTGDLVDVSAQNLIDCTQRYGNNGCDGGLMDPAFEYVRDNDGVDSEESYPFEGKTDVCRFKREDVVATCTGFVEIPANDEKSLEIALATLGPVTAAIDATKETFQFYSGGIYDDPECANAPEQLNHAVLIVGYGTEPDGRKYWLVKNSYGPQWGIGGYIKIAKENNNQCGIAVKASYPLV</sequence>
<feature type="domain" description="Peptidase C1A papain C-terminal" evidence="6">
    <location>
        <begin position="268"/>
        <end position="486"/>
    </location>
</feature>
<dbReference type="InterPro" id="IPR013201">
    <property type="entry name" value="Prot_inhib_I29"/>
</dbReference>
<accession>A0A9N9TIG3</accession>
<dbReference type="GO" id="GO:0008234">
    <property type="term" value="F:cysteine-type peptidase activity"/>
    <property type="evidence" value="ECO:0007669"/>
    <property type="project" value="UniProtKB-KW"/>
</dbReference>
<dbReference type="Gene3D" id="3.90.70.10">
    <property type="entry name" value="Cysteine proteinases"/>
    <property type="match status" value="1"/>
</dbReference>
<dbReference type="InterPro" id="IPR038765">
    <property type="entry name" value="Papain-like_cys_pep_sf"/>
</dbReference>
<dbReference type="PANTHER" id="PTHR12411">
    <property type="entry name" value="CYSTEINE PROTEASE FAMILY C1-RELATED"/>
    <property type="match status" value="1"/>
</dbReference>
<evidence type="ECO:0000259" key="6">
    <source>
        <dbReference type="SMART" id="SM00645"/>
    </source>
</evidence>
<dbReference type="Pfam" id="PF08246">
    <property type="entry name" value="Inhibitor_I29"/>
    <property type="match status" value="1"/>
</dbReference>
<keyword evidence="4" id="KW-0788">Thiol protease</keyword>
<organism evidence="8 9">
    <name type="scientific">Phyllotreta striolata</name>
    <name type="common">Striped flea beetle</name>
    <name type="synonym">Crioceris striolata</name>
    <dbReference type="NCBI Taxonomy" id="444603"/>
    <lineage>
        <taxon>Eukaryota</taxon>
        <taxon>Metazoa</taxon>
        <taxon>Ecdysozoa</taxon>
        <taxon>Arthropoda</taxon>
        <taxon>Hexapoda</taxon>
        <taxon>Insecta</taxon>
        <taxon>Pterygota</taxon>
        <taxon>Neoptera</taxon>
        <taxon>Endopterygota</taxon>
        <taxon>Coleoptera</taxon>
        <taxon>Polyphaga</taxon>
        <taxon>Cucujiformia</taxon>
        <taxon>Chrysomeloidea</taxon>
        <taxon>Chrysomelidae</taxon>
        <taxon>Galerucinae</taxon>
        <taxon>Alticini</taxon>
        <taxon>Phyllotreta</taxon>
    </lineage>
</organism>
<gene>
    <name evidence="8" type="ORF">PHYEVI_LOCUS5132</name>
</gene>
<evidence type="ECO:0000259" key="7">
    <source>
        <dbReference type="SMART" id="SM00848"/>
    </source>
</evidence>
<dbReference type="Pfam" id="PF00112">
    <property type="entry name" value="Peptidase_C1"/>
    <property type="match status" value="1"/>
</dbReference>
<dbReference type="OrthoDB" id="190265at2759"/>
<dbReference type="InterPro" id="IPR013128">
    <property type="entry name" value="Peptidase_C1A"/>
</dbReference>
<dbReference type="InterPro" id="IPR000668">
    <property type="entry name" value="Peptidase_C1A_C"/>
</dbReference>
<protein>
    <submittedName>
        <fullName evidence="8">Uncharacterized protein</fullName>
    </submittedName>
</protein>
<dbReference type="SUPFAM" id="SSF54001">
    <property type="entry name" value="Cysteine proteinases"/>
    <property type="match status" value="1"/>
</dbReference>
<dbReference type="Proteomes" id="UP001153712">
    <property type="component" value="Chromosome 2"/>
</dbReference>
<dbReference type="EMBL" id="OU900095">
    <property type="protein sequence ID" value="CAG9858745.1"/>
    <property type="molecule type" value="Genomic_DNA"/>
</dbReference>
<evidence type="ECO:0000256" key="5">
    <source>
        <dbReference type="SAM" id="SignalP"/>
    </source>
</evidence>
<reference evidence="8" key="1">
    <citation type="submission" date="2022-01" db="EMBL/GenBank/DDBJ databases">
        <authorList>
            <person name="King R."/>
        </authorList>
    </citation>
    <scope>NUCLEOTIDE SEQUENCE</scope>
</reference>
<evidence type="ECO:0000256" key="3">
    <source>
        <dbReference type="ARBA" id="ARBA00022801"/>
    </source>
</evidence>
<dbReference type="AlphaFoldDB" id="A0A9N9TIG3"/>
<dbReference type="InterPro" id="IPR025660">
    <property type="entry name" value="Pept_his_AS"/>
</dbReference>
<evidence type="ECO:0000256" key="4">
    <source>
        <dbReference type="ARBA" id="ARBA00022807"/>
    </source>
</evidence>
<keyword evidence="2" id="KW-0645">Protease</keyword>
<dbReference type="PRINTS" id="PR00705">
    <property type="entry name" value="PAPAIN"/>
</dbReference>
<dbReference type="FunFam" id="3.90.70.10:FF:000006">
    <property type="entry name" value="Cathepsin S"/>
    <property type="match status" value="1"/>
</dbReference>
<evidence type="ECO:0000256" key="2">
    <source>
        <dbReference type="ARBA" id="ARBA00022670"/>
    </source>
</evidence>
<dbReference type="SMART" id="SM00848">
    <property type="entry name" value="Inhibitor_I29"/>
    <property type="match status" value="1"/>
</dbReference>
<dbReference type="InterPro" id="IPR039417">
    <property type="entry name" value="Peptidase_C1A_papain-like"/>
</dbReference>
<dbReference type="CDD" id="cd02248">
    <property type="entry name" value="Peptidase_C1A"/>
    <property type="match status" value="1"/>
</dbReference>